<reference evidence="1 2" key="1">
    <citation type="submission" date="2020-07" db="EMBL/GenBank/DDBJ databases">
        <title>Draft genome and description of Corynebacterium haemomassiliense strain Marseile-Q3615 sp. nov.</title>
        <authorList>
            <person name="Boxberger M."/>
            <person name="La Scola B."/>
        </authorList>
    </citation>
    <scope>NUCLEOTIDE SEQUENCE [LARGE SCALE GENOMIC DNA]</scope>
    <source>
        <strain evidence="1 2">Marseille-Q3615</strain>
    </source>
</reference>
<dbReference type="AlphaFoldDB" id="A0A7W2I3L7"/>
<protein>
    <submittedName>
        <fullName evidence="1">Uncharacterized protein</fullName>
    </submittedName>
</protein>
<proteinExistence type="predicted"/>
<dbReference type="Proteomes" id="UP000523682">
    <property type="component" value="Unassembled WGS sequence"/>
</dbReference>
<comment type="caution">
    <text evidence="1">The sequence shown here is derived from an EMBL/GenBank/DDBJ whole genome shotgun (WGS) entry which is preliminary data.</text>
</comment>
<accession>A0A7W2I3L7</accession>
<keyword evidence="2" id="KW-1185">Reference proteome</keyword>
<dbReference type="EMBL" id="JACDTZ010000001">
    <property type="protein sequence ID" value="MBA5244191.1"/>
    <property type="molecule type" value="Genomic_DNA"/>
</dbReference>
<evidence type="ECO:0000313" key="1">
    <source>
        <dbReference type="EMBL" id="MBA5244191.1"/>
    </source>
</evidence>
<evidence type="ECO:0000313" key="2">
    <source>
        <dbReference type="Proteomes" id="UP000523682"/>
    </source>
</evidence>
<gene>
    <name evidence="1" type="ORF">H0193_05065</name>
</gene>
<dbReference type="RefSeq" id="WP_181888844.1">
    <property type="nucleotide sequence ID" value="NZ_JACDTZ010000001.1"/>
</dbReference>
<organism evidence="1 2">
    <name type="scientific">Corynebacterium haemomassiliense</name>
    <dbReference type="NCBI Taxonomy" id="2754726"/>
    <lineage>
        <taxon>Bacteria</taxon>
        <taxon>Bacillati</taxon>
        <taxon>Actinomycetota</taxon>
        <taxon>Actinomycetes</taxon>
        <taxon>Mycobacteriales</taxon>
        <taxon>Corynebacteriaceae</taxon>
        <taxon>Corynebacterium</taxon>
    </lineage>
</organism>
<name>A0A7W2I3L7_9CORY</name>
<sequence>MSRSLLVHVILTENASEIPYGVLSDGSFVTADLSTFLDAMLKEPAAVGLVNLADLDTFESAESMKRVQNERIFFYIPADRVKALDAEFVPVPDDAHLEKQEEFYWVHRGSSFQHSLAVAQFAQDSVEKIVLLSNSRHPGPSSSSTTKGAATTTLPRVLLRIYPHYKRVAPNWLWRFSYRLARKILK</sequence>